<dbReference type="InterPro" id="IPR025202">
    <property type="entry name" value="PLD-like_dom"/>
</dbReference>
<keyword evidence="3" id="KW-1185">Reference proteome</keyword>
<reference evidence="2 3" key="1">
    <citation type="journal article" date="1992" name="Int. J. Syst. Bacteriol.">
        <title>Sphingobacterium antarcticus sp. nov. a Psychrotrophic Bacterium from the Soils of Schirmacher Oasis, Antarctica.</title>
        <authorList>
            <person name="Shivaji S."/>
            <person name="Ray M.K."/>
            <person name="Rao N.S."/>
            <person name="Saiserr L."/>
            <person name="Jagannadham M.V."/>
            <person name="Kumar G.S."/>
            <person name="Reddy G."/>
            <person name="Bhargava P.M."/>
        </authorList>
    </citation>
    <scope>NUCLEOTIDE SEQUENCE [LARGE SCALE GENOMIC DNA]</scope>
    <source>
        <strain evidence="2 3">4BY</strain>
    </source>
</reference>
<dbReference type="InterPro" id="IPR001736">
    <property type="entry name" value="PLipase_D/transphosphatidylase"/>
</dbReference>
<comment type="caution">
    <text evidence="2">The sequence shown here is derived from an EMBL/GenBank/DDBJ whole genome shotgun (WGS) entry which is preliminary data.</text>
</comment>
<sequence>MFSIINNDWLSHFKEQVKGADNVRIISPFITDVMVDHLIRLYGKSEVKIITRYNMNDFRSKVSSLSALRKLVEKGFKVKGIKQLHSKLYLFDNRCAIISSANFTGGGFFGNYELGVKILDAQMILKSESYFEELFNIDPKCLVVETVNMWEAELATATPLKSLPHDLKDYGMSPLKGNNSNRKYFVKFFGQSKSRADQNFRIRDMVEGSHCHFAITFSGKKGRPRRYSDGDIVYLAMMLPNGEYAIFGKAIAIKHLDKRDVATTEDIKYVPWKEDYGVYIRIKDSKFIDATMAECPKMSDLIESLSYESFHRTKMRHEQGETKINVRDSLRQQADVQLSDLGAQWLENKFAIATDNCGEIPDEFIKSLYTPIF</sequence>
<dbReference type="CDD" id="cd09176">
    <property type="entry name" value="PLDc_unchar6"/>
    <property type="match status" value="1"/>
</dbReference>
<dbReference type="OrthoDB" id="5894983at2"/>
<dbReference type="RefSeq" id="WP_037444965.1">
    <property type="nucleotide sequence ID" value="NZ_JNFF01000117.1"/>
</dbReference>
<dbReference type="SUPFAM" id="SSF56024">
    <property type="entry name" value="Phospholipase D/nuclease"/>
    <property type="match status" value="1"/>
</dbReference>
<evidence type="ECO:0000313" key="2">
    <source>
        <dbReference type="EMBL" id="KEQ28285.1"/>
    </source>
</evidence>
<dbReference type="eggNOG" id="COG1502">
    <property type="taxonomic scope" value="Bacteria"/>
</dbReference>
<evidence type="ECO:0000313" key="3">
    <source>
        <dbReference type="Proteomes" id="UP000028007"/>
    </source>
</evidence>
<dbReference type="AlphaFoldDB" id="A0A081PC62"/>
<protein>
    <recommendedName>
        <fullName evidence="1">PLD phosphodiesterase domain-containing protein</fullName>
    </recommendedName>
</protein>
<dbReference type="EMBL" id="JNFF01000117">
    <property type="protein sequence ID" value="KEQ28285.1"/>
    <property type="molecule type" value="Genomic_DNA"/>
</dbReference>
<dbReference type="InterPro" id="IPR059166">
    <property type="entry name" value="PLD-like_cat"/>
</dbReference>
<evidence type="ECO:0000259" key="1">
    <source>
        <dbReference type="PROSITE" id="PS50035"/>
    </source>
</evidence>
<dbReference type="Proteomes" id="UP000028007">
    <property type="component" value="Unassembled WGS sequence"/>
</dbReference>
<organism evidence="2 3">
    <name type="scientific">Pedobacter antarcticus 4BY</name>
    <dbReference type="NCBI Taxonomy" id="1358423"/>
    <lineage>
        <taxon>Bacteria</taxon>
        <taxon>Pseudomonadati</taxon>
        <taxon>Bacteroidota</taxon>
        <taxon>Sphingobacteriia</taxon>
        <taxon>Sphingobacteriales</taxon>
        <taxon>Sphingobacteriaceae</taxon>
        <taxon>Pedobacter</taxon>
    </lineage>
</organism>
<gene>
    <name evidence="2" type="ORF">N180_01230</name>
</gene>
<dbReference type="Pfam" id="PF13091">
    <property type="entry name" value="PLDc_2"/>
    <property type="match status" value="1"/>
</dbReference>
<proteinExistence type="predicted"/>
<dbReference type="Gene3D" id="3.30.870.10">
    <property type="entry name" value="Endonuclease Chain A"/>
    <property type="match status" value="1"/>
</dbReference>
<dbReference type="PROSITE" id="PS50035">
    <property type="entry name" value="PLD"/>
    <property type="match status" value="1"/>
</dbReference>
<accession>A0A081PC62</accession>
<dbReference type="GO" id="GO:0003824">
    <property type="term" value="F:catalytic activity"/>
    <property type="evidence" value="ECO:0007669"/>
    <property type="project" value="InterPro"/>
</dbReference>
<feature type="domain" description="PLD phosphodiesterase" evidence="1">
    <location>
        <begin position="80"/>
        <end position="107"/>
    </location>
</feature>
<name>A0A081PC62_9SPHI</name>
<dbReference type="GO" id="GO:0006793">
    <property type="term" value="P:phosphorus metabolic process"/>
    <property type="evidence" value="ECO:0007669"/>
    <property type="project" value="UniProtKB-ARBA"/>
</dbReference>